<proteinExistence type="predicted"/>
<dbReference type="NCBIfam" id="TIGR02547">
    <property type="entry name" value="casA_cse1"/>
    <property type="match status" value="1"/>
</dbReference>
<dbReference type="RefSeq" id="WP_004426872.1">
    <property type="nucleotide sequence ID" value="NZ_AHMH02000008.1"/>
</dbReference>
<sequence length="557" mass="64741">MNLLQDKWITVVRKNGEAEKIAPFEITDKIVTNPILEIITPRPDFKGALYQFLIGLFQTVYAPKDESEWEDRLNRPPKPEILKLETDKVAFAFDLFGKKIRFMQDMSLNTNDTQTNISSLFIDSPGENTLKENKDHFIKRNTIEKVCPICAAFGIFTLQTNSPSGGQGHLTSIRGGGPLTTILKFSKHPHHLWDDIWLNIQSQSSIKTQKKEGKKYEFIFPWVINQFSENDERNVLIREQNKKLKDKSKKQELSGRVATIQDLHTYSVFWSYPRRILFPEIFQEGICDVCGENSKYIITSYFTKTYGFDYGGGGWIHPLSPYYFKKDKDLGDTWFPYHPQPGGILYENWQSIAYGATSTNQNAKVVRAFNELRKVSDEQTLIWAFGYDMDNMKARCWYESLIPIYRIPPHNIEKYESTISTILSAATQVANNLQTKVKDAWFNERQKPKGDTNYLKIIFFKATESKFFSLAKSIRDNLQSETIFDDSEKLNWLKYLNEESLKVFDQYVESGSIEYENIQRIVNARRDLTLWNFGDKIKKAIGLPIRDKKQPKEKTKK</sequence>
<reference evidence="1 2" key="1">
    <citation type="submission" date="2013-01" db="EMBL/GenBank/DDBJ databases">
        <authorList>
            <person name="Harkins D.M."/>
            <person name="Durkin A.S."/>
            <person name="Brinkac L.M."/>
            <person name="Haft D.H."/>
            <person name="Selengut J.D."/>
            <person name="Sanka R."/>
            <person name="DePew J."/>
            <person name="Purushe J."/>
            <person name="Whelen A.C."/>
            <person name="Vinetz J.M."/>
            <person name="Sutton G.G."/>
            <person name="Nierman W.C."/>
            <person name="Fouts D.E."/>
        </authorList>
    </citation>
    <scope>NUCLEOTIDE SEQUENCE [LARGE SCALE GENOMIC DNA]</scope>
    <source>
        <strain evidence="1 2">2007001578</strain>
    </source>
</reference>
<accession>A0ABP2TEB2</accession>
<comment type="caution">
    <text evidence="1">The sequence shown here is derived from an EMBL/GenBank/DDBJ whole genome shotgun (WGS) entry which is preliminary data.</text>
</comment>
<dbReference type="Proteomes" id="UP000012099">
    <property type="component" value="Unassembled WGS sequence"/>
</dbReference>
<dbReference type="InterPro" id="IPR013381">
    <property type="entry name" value="CRISPR-assoc_prot_Cse1"/>
</dbReference>
<evidence type="ECO:0000313" key="2">
    <source>
        <dbReference type="Proteomes" id="UP000012099"/>
    </source>
</evidence>
<dbReference type="Pfam" id="PF09481">
    <property type="entry name" value="CRISPR_Cse1"/>
    <property type="match status" value="1"/>
</dbReference>
<evidence type="ECO:0000313" key="1">
    <source>
        <dbReference type="EMBL" id="EMN02660.1"/>
    </source>
</evidence>
<name>A0ABP2TEB2_9LEPT</name>
<dbReference type="EMBL" id="AHMH02000008">
    <property type="protein sequence ID" value="EMN02660.1"/>
    <property type="molecule type" value="Genomic_DNA"/>
</dbReference>
<gene>
    <name evidence="1" type="primary">casA</name>
    <name evidence="1" type="ORF">LEP1GSC035_3682</name>
</gene>
<organism evidence="1 2">
    <name type="scientific">Leptospira noguchii str. 2007001578</name>
    <dbReference type="NCBI Taxonomy" id="1049974"/>
    <lineage>
        <taxon>Bacteria</taxon>
        <taxon>Pseudomonadati</taxon>
        <taxon>Spirochaetota</taxon>
        <taxon>Spirochaetia</taxon>
        <taxon>Leptospirales</taxon>
        <taxon>Leptospiraceae</taxon>
        <taxon>Leptospira</taxon>
    </lineage>
</organism>
<dbReference type="CDD" id="cd09729">
    <property type="entry name" value="Cse1_I-E"/>
    <property type="match status" value="1"/>
</dbReference>
<protein>
    <submittedName>
        <fullName evidence="1">CRISPR-associated protein CasA/Cse1, type TIGR02547</fullName>
    </submittedName>
</protein>
<keyword evidence="2" id="KW-1185">Reference proteome</keyword>